<evidence type="ECO:0000256" key="12">
    <source>
        <dbReference type="PROSITE-ProRule" id="PRU01319"/>
    </source>
</evidence>
<feature type="binding site" evidence="12">
    <location>
        <position position="118"/>
    </location>
    <ligand>
        <name>a divalent metal cation</name>
        <dbReference type="ChEBI" id="CHEBI:60240"/>
    </ligand>
</feature>
<keyword evidence="16" id="KW-1185">Reference proteome</keyword>
<dbReference type="InterPro" id="IPR024567">
    <property type="entry name" value="RNase_HII/HIII_dom"/>
</dbReference>
<evidence type="ECO:0000256" key="4">
    <source>
        <dbReference type="ARBA" id="ARBA00004496"/>
    </source>
</evidence>
<evidence type="ECO:0000259" key="14">
    <source>
        <dbReference type="PROSITE" id="PS51975"/>
    </source>
</evidence>
<dbReference type="KEGG" id="scla:SCLARK_001488"/>
<dbReference type="InterPro" id="IPR012337">
    <property type="entry name" value="RNaseH-like_sf"/>
</dbReference>
<dbReference type="EMBL" id="CP024870">
    <property type="protein sequence ID" value="ATX71336.1"/>
    <property type="molecule type" value="Genomic_DNA"/>
</dbReference>
<dbReference type="Proteomes" id="UP000231179">
    <property type="component" value="Chromosome"/>
</dbReference>
<dbReference type="Gene3D" id="3.30.420.10">
    <property type="entry name" value="Ribonuclease H-like superfamily/Ribonuclease H"/>
    <property type="match status" value="1"/>
</dbReference>
<proteinExistence type="inferred from homology"/>
<dbReference type="GO" id="GO:0006298">
    <property type="term" value="P:mismatch repair"/>
    <property type="evidence" value="ECO:0007669"/>
    <property type="project" value="TreeGrafter"/>
</dbReference>
<evidence type="ECO:0000313" key="16">
    <source>
        <dbReference type="Proteomes" id="UP000231179"/>
    </source>
</evidence>
<name>A0A1Y0L201_9MOLU</name>
<dbReference type="RefSeq" id="WP_100254876.1">
    <property type="nucleotide sequence ID" value="NZ_CP015819.1"/>
</dbReference>
<comment type="subcellular location">
    <subcellularLocation>
        <location evidence="4">Cytoplasm</location>
    </subcellularLocation>
</comment>
<organism evidence="15 16">
    <name type="scientific">Spiroplasma clarkii</name>
    <dbReference type="NCBI Taxonomy" id="2139"/>
    <lineage>
        <taxon>Bacteria</taxon>
        <taxon>Bacillati</taxon>
        <taxon>Mycoplasmatota</taxon>
        <taxon>Mollicutes</taxon>
        <taxon>Entomoplasmatales</taxon>
        <taxon>Spiroplasmataceae</taxon>
        <taxon>Spiroplasma</taxon>
    </lineage>
</organism>
<dbReference type="InterPro" id="IPR001352">
    <property type="entry name" value="RNase_HII/HIII"/>
</dbReference>
<keyword evidence="7 12" id="KW-0540">Nuclease</keyword>
<keyword evidence="10 12" id="KW-0378">Hydrolase</keyword>
<evidence type="ECO:0000256" key="11">
    <source>
        <dbReference type="ARBA" id="ARBA00023211"/>
    </source>
</evidence>
<dbReference type="Pfam" id="PF01351">
    <property type="entry name" value="RNase_HII"/>
    <property type="match status" value="1"/>
</dbReference>
<evidence type="ECO:0000256" key="6">
    <source>
        <dbReference type="ARBA" id="ARBA00022490"/>
    </source>
</evidence>
<dbReference type="GO" id="GO:0003723">
    <property type="term" value="F:RNA binding"/>
    <property type="evidence" value="ECO:0007669"/>
    <property type="project" value="UniProtKB-UniRule"/>
</dbReference>
<dbReference type="GO" id="GO:0004523">
    <property type="term" value="F:RNA-DNA hybrid ribonuclease activity"/>
    <property type="evidence" value="ECO:0007669"/>
    <property type="project" value="UniProtKB-UniRule"/>
</dbReference>
<dbReference type="PANTHER" id="PTHR10954">
    <property type="entry name" value="RIBONUCLEASE H2 SUBUNIT A"/>
    <property type="match status" value="1"/>
</dbReference>
<sequence>MVDTSRYDFDQNLKKQYQVKVISGSDEVGRGAMAGPIVVATVILKPDYCNPQIKDSKLLTAAKREQLYTEIIANTVAYSIKEYSALIVDKLNPKATSVLGMCESIQDLQEKPQLCLTDGEKVNLQGYQTLQVIKGDFKSQSIAAASILAKVYRDKIMINYDVKYKGYKFSQHKGYCTKEHIKLVESLGILDVHRLSYKPIAKLQEK</sequence>
<dbReference type="PROSITE" id="PS51975">
    <property type="entry name" value="RNASE_H_2"/>
    <property type="match status" value="1"/>
</dbReference>
<dbReference type="GO" id="GO:0005737">
    <property type="term" value="C:cytoplasm"/>
    <property type="evidence" value="ECO:0007669"/>
    <property type="project" value="UniProtKB-SubCell"/>
</dbReference>
<dbReference type="PANTHER" id="PTHR10954:SF18">
    <property type="entry name" value="RIBONUCLEASE HII"/>
    <property type="match status" value="1"/>
</dbReference>
<evidence type="ECO:0000256" key="8">
    <source>
        <dbReference type="ARBA" id="ARBA00022723"/>
    </source>
</evidence>
<dbReference type="OrthoDB" id="9803420at2"/>
<evidence type="ECO:0000313" key="15">
    <source>
        <dbReference type="EMBL" id="ATX71336.1"/>
    </source>
</evidence>
<feature type="binding site" evidence="12">
    <location>
        <position position="26"/>
    </location>
    <ligand>
        <name>a divalent metal cation</name>
        <dbReference type="ChEBI" id="CHEBI:60240"/>
    </ligand>
</feature>
<keyword evidence="11" id="KW-0464">Manganese</keyword>
<comment type="function">
    <text evidence="3 13">Endonuclease that specifically degrades the RNA of RNA-DNA hybrids.</text>
</comment>
<keyword evidence="9 12" id="KW-0255">Endonuclease</keyword>
<dbReference type="EC" id="3.1.26.4" evidence="13"/>
<evidence type="ECO:0000256" key="2">
    <source>
        <dbReference type="ARBA" id="ARBA00001946"/>
    </source>
</evidence>
<evidence type="ECO:0000256" key="5">
    <source>
        <dbReference type="ARBA" id="ARBA00007383"/>
    </source>
</evidence>
<dbReference type="AlphaFoldDB" id="A0A1Y0L201"/>
<evidence type="ECO:0000256" key="10">
    <source>
        <dbReference type="ARBA" id="ARBA00022801"/>
    </source>
</evidence>
<dbReference type="InterPro" id="IPR036397">
    <property type="entry name" value="RNaseH_sf"/>
</dbReference>
<feature type="domain" description="RNase H type-2" evidence="14">
    <location>
        <begin position="20"/>
        <end position="206"/>
    </location>
</feature>
<evidence type="ECO:0000256" key="13">
    <source>
        <dbReference type="RuleBase" id="RU003515"/>
    </source>
</evidence>
<feature type="binding site" evidence="12">
    <location>
        <position position="27"/>
    </location>
    <ligand>
        <name>a divalent metal cation</name>
        <dbReference type="ChEBI" id="CHEBI:60240"/>
    </ligand>
</feature>
<accession>A0A1Y0L201</accession>
<keyword evidence="6" id="KW-0963">Cytoplasm</keyword>
<evidence type="ECO:0000256" key="1">
    <source>
        <dbReference type="ARBA" id="ARBA00000077"/>
    </source>
</evidence>
<dbReference type="GO" id="GO:0043137">
    <property type="term" value="P:DNA replication, removal of RNA primer"/>
    <property type="evidence" value="ECO:0007669"/>
    <property type="project" value="TreeGrafter"/>
</dbReference>
<dbReference type="CDD" id="cd07182">
    <property type="entry name" value="RNase_HII_bacteria_HII_like"/>
    <property type="match status" value="1"/>
</dbReference>
<comment type="similarity">
    <text evidence="5 13">Belongs to the RNase HII family.</text>
</comment>
<dbReference type="NCBIfam" id="NF000595">
    <property type="entry name" value="PRK00015.1-3"/>
    <property type="match status" value="1"/>
</dbReference>
<comment type="cofactor">
    <cofactor evidence="12">
        <name>Mn(2+)</name>
        <dbReference type="ChEBI" id="CHEBI:29035"/>
    </cofactor>
    <cofactor evidence="12">
        <name>Mg(2+)</name>
        <dbReference type="ChEBI" id="CHEBI:18420"/>
    </cofactor>
    <text evidence="12">Manganese or magnesium. Binds 1 divalent metal ion per monomer in the absence of substrate. May bind a second metal ion after substrate binding.</text>
</comment>
<dbReference type="InterPro" id="IPR022898">
    <property type="entry name" value="RNase_HII"/>
</dbReference>
<dbReference type="GO" id="GO:0032299">
    <property type="term" value="C:ribonuclease H2 complex"/>
    <property type="evidence" value="ECO:0007669"/>
    <property type="project" value="TreeGrafter"/>
</dbReference>
<keyword evidence="8 12" id="KW-0479">Metal-binding</keyword>
<protein>
    <recommendedName>
        <fullName evidence="13">Ribonuclease</fullName>
        <ecNumber evidence="13">3.1.26.4</ecNumber>
    </recommendedName>
</protein>
<evidence type="ECO:0000256" key="9">
    <source>
        <dbReference type="ARBA" id="ARBA00022759"/>
    </source>
</evidence>
<evidence type="ECO:0000256" key="7">
    <source>
        <dbReference type="ARBA" id="ARBA00022722"/>
    </source>
</evidence>
<comment type="cofactor">
    <cofactor evidence="2">
        <name>Mg(2+)</name>
        <dbReference type="ChEBI" id="CHEBI:18420"/>
    </cofactor>
</comment>
<reference evidence="15 16" key="1">
    <citation type="submission" date="2017-11" db="EMBL/GenBank/DDBJ databases">
        <title>Complete genome sequence of Spiroplasma clarkii CN-5 (DSM 19994).</title>
        <authorList>
            <person name="Tsai Y.-M."/>
            <person name="Chang A."/>
            <person name="Lo W.-S."/>
            <person name="Kuo C.-H."/>
        </authorList>
    </citation>
    <scope>NUCLEOTIDE SEQUENCE [LARGE SCALE GENOMIC DNA]</scope>
    <source>
        <strain evidence="15 16">CN-5</strain>
    </source>
</reference>
<comment type="catalytic activity">
    <reaction evidence="1 12 13">
        <text>Endonucleolytic cleavage to 5'-phosphomonoester.</text>
        <dbReference type="EC" id="3.1.26.4"/>
    </reaction>
</comment>
<dbReference type="GO" id="GO:0046872">
    <property type="term" value="F:metal ion binding"/>
    <property type="evidence" value="ECO:0007669"/>
    <property type="project" value="UniProtKB-KW"/>
</dbReference>
<gene>
    <name evidence="15" type="primary">rnhB</name>
    <name evidence="15" type="ORF">SCLAR_v1c10360</name>
</gene>
<dbReference type="SUPFAM" id="SSF53098">
    <property type="entry name" value="Ribonuclease H-like"/>
    <property type="match status" value="1"/>
</dbReference>
<evidence type="ECO:0000256" key="3">
    <source>
        <dbReference type="ARBA" id="ARBA00004065"/>
    </source>
</evidence>